<dbReference type="SUPFAM" id="SSF53474">
    <property type="entry name" value="alpha/beta-Hydrolases"/>
    <property type="match status" value="1"/>
</dbReference>
<accession>A0A5M3MZF2</accession>
<proteinExistence type="predicted"/>
<comment type="caution">
    <text evidence="2">The sequence shown here is derived from an EMBL/GenBank/DDBJ whole genome shotgun (WGS) entry which is preliminary data.</text>
</comment>
<sequence length="328" mass="36004">MSRVQCTYAGMAQPYKDPRLSFGIPIIGCPDYISLMTQRAQRASVPFAPPVVPDLFVEYVKKNDPAQQPYKATDQSNPFLGKKVCVLSGGADTLVPWTSSKEFVEGLEVGDGVKEVFVEEGAGHECTPAMVDKLAKFASILLAQAGILTSTRPEGMDETERTSAACIRVTGHGKMKDFIRHALEHFQSKPGEPLTLKTPPTEVGSSAIPRLVSVVEIIKREYLESLDIASSELDGLHQYNRLLAVRQEIGEGTDGGIDLAQALEGKNHPKQVFHPYMEVILSKSVLPDQAIGDATYQAPERKRVSKAAKERAKRQKRKEREEGNNSIT</sequence>
<dbReference type="OrthoDB" id="424402at2759"/>
<evidence type="ECO:0000256" key="1">
    <source>
        <dbReference type="SAM" id="MobiDB-lite"/>
    </source>
</evidence>
<dbReference type="EMBL" id="JH711575">
    <property type="protein sequence ID" value="EIW84184.1"/>
    <property type="molecule type" value="Genomic_DNA"/>
</dbReference>
<evidence type="ECO:0000313" key="2">
    <source>
        <dbReference type="EMBL" id="EIW84184.1"/>
    </source>
</evidence>
<organism evidence="2 3">
    <name type="scientific">Coniophora puteana (strain RWD-64-598)</name>
    <name type="common">Brown rot fungus</name>
    <dbReference type="NCBI Taxonomy" id="741705"/>
    <lineage>
        <taxon>Eukaryota</taxon>
        <taxon>Fungi</taxon>
        <taxon>Dikarya</taxon>
        <taxon>Basidiomycota</taxon>
        <taxon>Agaricomycotina</taxon>
        <taxon>Agaricomycetes</taxon>
        <taxon>Agaricomycetidae</taxon>
        <taxon>Boletales</taxon>
        <taxon>Coniophorineae</taxon>
        <taxon>Coniophoraceae</taxon>
        <taxon>Coniophora</taxon>
    </lineage>
</organism>
<dbReference type="Gene3D" id="3.40.50.1820">
    <property type="entry name" value="alpha/beta hydrolase"/>
    <property type="match status" value="1"/>
</dbReference>
<gene>
    <name evidence="2" type="ORF">CONPUDRAFT_163373</name>
</gene>
<feature type="compositionally biased region" description="Basic and acidic residues" evidence="1">
    <location>
        <begin position="299"/>
        <end position="310"/>
    </location>
</feature>
<keyword evidence="3" id="KW-1185">Reference proteome</keyword>
<evidence type="ECO:0000313" key="3">
    <source>
        <dbReference type="Proteomes" id="UP000053558"/>
    </source>
</evidence>
<feature type="compositionally biased region" description="Basic and acidic residues" evidence="1">
    <location>
        <begin position="318"/>
        <end position="328"/>
    </location>
</feature>
<dbReference type="Proteomes" id="UP000053558">
    <property type="component" value="Unassembled WGS sequence"/>
</dbReference>
<name>A0A5M3MZF2_CONPW</name>
<dbReference type="InterPro" id="IPR029058">
    <property type="entry name" value="AB_hydrolase_fold"/>
</dbReference>
<feature type="region of interest" description="Disordered" evidence="1">
    <location>
        <begin position="293"/>
        <end position="328"/>
    </location>
</feature>
<dbReference type="GeneID" id="19204904"/>
<dbReference type="AlphaFoldDB" id="A0A5M3MZF2"/>
<reference evidence="3" key="1">
    <citation type="journal article" date="2012" name="Science">
        <title>The Paleozoic origin of enzymatic lignin decomposition reconstructed from 31 fungal genomes.</title>
        <authorList>
            <person name="Floudas D."/>
            <person name="Binder M."/>
            <person name="Riley R."/>
            <person name="Barry K."/>
            <person name="Blanchette R.A."/>
            <person name="Henrissat B."/>
            <person name="Martinez A.T."/>
            <person name="Otillar R."/>
            <person name="Spatafora J.W."/>
            <person name="Yadav J.S."/>
            <person name="Aerts A."/>
            <person name="Benoit I."/>
            <person name="Boyd A."/>
            <person name="Carlson A."/>
            <person name="Copeland A."/>
            <person name="Coutinho P.M."/>
            <person name="de Vries R.P."/>
            <person name="Ferreira P."/>
            <person name="Findley K."/>
            <person name="Foster B."/>
            <person name="Gaskell J."/>
            <person name="Glotzer D."/>
            <person name="Gorecki P."/>
            <person name="Heitman J."/>
            <person name="Hesse C."/>
            <person name="Hori C."/>
            <person name="Igarashi K."/>
            <person name="Jurgens J.A."/>
            <person name="Kallen N."/>
            <person name="Kersten P."/>
            <person name="Kohler A."/>
            <person name="Kuees U."/>
            <person name="Kumar T.K.A."/>
            <person name="Kuo A."/>
            <person name="LaButti K."/>
            <person name="Larrondo L.F."/>
            <person name="Lindquist E."/>
            <person name="Ling A."/>
            <person name="Lombard V."/>
            <person name="Lucas S."/>
            <person name="Lundell T."/>
            <person name="Martin R."/>
            <person name="McLaughlin D.J."/>
            <person name="Morgenstern I."/>
            <person name="Morin E."/>
            <person name="Murat C."/>
            <person name="Nagy L.G."/>
            <person name="Nolan M."/>
            <person name="Ohm R.A."/>
            <person name="Patyshakuliyeva A."/>
            <person name="Rokas A."/>
            <person name="Ruiz-Duenas F.J."/>
            <person name="Sabat G."/>
            <person name="Salamov A."/>
            <person name="Samejima M."/>
            <person name="Schmutz J."/>
            <person name="Slot J.C."/>
            <person name="St John F."/>
            <person name="Stenlid J."/>
            <person name="Sun H."/>
            <person name="Sun S."/>
            <person name="Syed K."/>
            <person name="Tsang A."/>
            <person name="Wiebenga A."/>
            <person name="Young D."/>
            <person name="Pisabarro A."/>
            <person name="Eastwood D.C."/>
            <person name="Martin F."/>
            <person name="Cullen D."/>
            <person name="Grigoriev I.V."/>
            <person name="Hibbett D.S."/>
        </authorList>
    </citation>
    <scope>NUCLEOTIDE SEQUENCE [LARGE SCALE GENOMIC DNA]</scope>
    <source>
        <strain evidence="3">RWD-64-598 SS2</strain>
    </source>
</reference>
<protein>
    <submittedName>
        <fullName evidence="2">Uncharacterized protein</fullName>
    </submittedName>
</protein>
<dbReference type="KEGG" id="cput:CONPUDRAFT_163373"/>
<dbReference type="RefSeq" id="XP_007765955.1">
    <property type="nucleotide sequence ID" value="XM_007767765.1"/>
</dbReference>